<sequence length="40" mass="4109">MKSSIVSMLILAGAFASEAVQSQGTSQTITSPRVDVVQVA</sequence>
<dbReference type="AlphaFoldDB" id="A0A226WUL3"/>
<organism evidence="2 3">
    <name type="scientific">Caballeronia sordidicola</name>
    <name type="common">Burkholderia sordidicola</name>
    <dbReference type="NCBI Taxonomy" id="196367"/>
    <lineage>
        <taxon>Bacteria</taxon>
        <taxon>Pseudomonadati</taxon>
        <taxon>Pseudomonadota</taxon>
        <taxon>Betaproteobacteria</taxon>
        <taxon>Burkholderiales</taxon>
        <taxon>Burkholderiaceae</taxon>
        <taxon>Caballeronia</taxon>
    </lineage>
</organism>
<dbReference type="Proteomes" id="UP000214720">
    <property type="component" value="Unassembled WGS sequence"/>
</dbReference>
<name>A0A226WUL3_CABSO</name>
<dbReference type="EMBL" id="MTHB01000200">
    <property type="protein sequence ID" value="OXC74875.1"/>
    <property type="molecule type" value="Genomic_DNA"/>
</dbReference>
<feature type="chain" id="PRO_5012940458" evidence="1">
    <location>
        <begin position="20"/>
        <end position="40"/>
    </location>
</feature>
<reference evidence="3" key="1">
    <citation type="submission" date="2017-01" db="EMBL/GenBank/DDBJ databases">
        <title>Genome Analysis of Deinococcus marmoris KOPRI26562.</title>
        <authorList>
            <person name="Kim J.H."/>
            <person name="Oh H.-M."/>
        </authorList>
    </citation>
    <scope>NUCLEOTIDE SEQUENCE [LARGE SCALE GENOMIC DNA]</scope>
    <source>
        <strain evidence="3">PAMC 26633</strain>
    </source>
</reference>
<proteinExistence type="predicted"/>
<evidence type="ECO:0000313" key="3">
    <source>
        <dbReference type="Proteomes" id="UP000214720"/>
    </source>
</evidence>
<protein>
    <submittedName>
        <fullName evidence="2">Uncharacterized protein</fullName>
    </submittedName>
</protein>
<keyword evidence="1" id="KW-0732">Signal</keyword>
<evidence type="ECO:0000313" key="2">
    <source>
        <dbReference type="EMBL" id="OXC74875.1"/>
    </source>
</evidence>
<evidence type="ECO:0000256" key="1">
    <source>
        <dbReference type="SAM" id="SignalP"/>
    </source>
</evidence>
<comment type="caution">
    <text evidence="2">The sequence shown here is derived from an EMBL/GenBank/DDBJ whole genome shotgun (WGS) entry which is preliminary data.</text>
</comment>
<feature type="signal peptide" evidence="1">
    <location>
        <begin position="1"/>
        <end position="19"/>
    </location>
</feature>
<gene>
    <name evidence="2" type="ORF">BSU04_29895</name>
</gene>
<accession>A0A226WUL3</accession>